<keyword evidence="1" id="KW-0175">Coiled coil</keyword>
<feature type="transmembrane region" description="Helical" evidence="3">
    <location>
        <begin position="34"/>
        <end position="52"/>
    </location>
</feature>
<reference evidence="4 5" key="1">
    <citation type="submission" date="2019-02" db="EMBL/GenBank/DDBJ databases">
        <title>Draft genome sequences of novel Actinobacteria.</title>
        <authorList>
            <person name="Sahin N."/>
            <person name="Ay H."/>
            <person name="Saygin H."/>
        </authorList>
    </citation>
    <scope>NUCLEOTIDE SEQUENCE [LARGE SCALE GENOMIC DNA]</scope>
    <source>
        <strain evidence="4 5">KC201</strain>
    </source>
</reference>
<evidence type="ECO:0000313" key="5">
    <source>
        <dbReference type="Proteomes" id="UP000295157"/>
    </source>
</evidence>
<evidence type="ECO:0000313" key="4">
    <source>
        <dbReference type="EMBL" id="TDC09156.1"/>
    </source>
</evidence>
<comment type="caution">
    <text evidence="4">The sequence shown here is derived from an EMBL/GenBank/DDBJ whole genome shotgun (WGS) entry which is preliminary data.</text>
</comment>
<proteinExistence type="predicted"/>
<dbReference type="EMBL" id="SMJZ01000020">
    <property type="protein sequence ID" value="TDC09156.1"/>
    <property type="molecule type" value="Genomic_DNA"/>
</dbReference>
<dbReference type="Pfam" id="PF13374">
    <property type="entry name" value="TPR_10"/>
    <property type="match status" value="2"/>
</dbReference>
<evidence type="ECO:0000256" key="2">
    <source>
        <dbReference type="SAM" id="MobiDB-lite"/>
    </source>
</evidence>
<accession>A0A4V2XL59</accession>
<keyword evidence="3" id="KW-1133">Transmembrane helix</keyword>
<dbReference type="Proteomes" id="UP000295157">
    <property type="component" value="Unassembled WGS sequence"/>
</dbReference>
<dbReference type="OrthoDB" id="3885120at2"/>
<protein>
    <submittedName>
        <fullName evidence="4">Tetratricopeptide repeat protein</fullName>
    </submittedName>
</protein>
<keyword evidence="5" id="KW-1185">Reference proteome</keyword>
<evidence type="ECO:0000256" key="3">
    <source>
        <dbReference type="SAM" id="Phobius"/>
    </source>
</evidence>
<feature type="coiled-coil region" evidence="1">
    <location>
        <begin position="209"/>
        <end position="264"/>
    </location>
</feature>
<dbReference type="Gene3D" id="1.25.40.10">
    <property type="entry name" value="Tetratricopeptide repeat domain"/>
    <property type="match status" value="1"/>
</dbReference>
<dbReference type="InterPro" id="IPR011990">
    <property type="entry name" value="TPR-like_helical_dom_sf"/>
</dbReference>
<sequence length="301" mass="32408">MSDKREALAWAGGAVGASLCAVGGTVLVSRGAGVGYLAVVVLTAPAAVYACTRAWRAVTSGDGAADDRRAAGEDGPDAASAPGSLSLKTAEAEVDALTRALGPEHPDTLACRDALVKVMEELGEWDIAATEMLMVARVRAQVLGNEHPETLANRHTAGLLMAAAQHFEQAEAMHRMVLEARSRVLGEEHPDTLSSRYNLARVLGVQGKLEEAEAENRTLYEVRRRMLGEEHPDTLAGRYDVARVLAVRRKLEEAEREHRAVLEARSRVLGEEHPDTRASRLELDVVRLAIRASALPTDESE</sequence>
<feature type="region of interest" description="Disordered" evidence="2">
    <location>
        <begin position="62"/>
        <end position="83"/>
    </location>
</feature>
<organism evidence="4 5">
    <name type="scientific">Nonomuraea longispora</name>
    <dbReference type="NCBI Taxonomy" id="1848320"/>
    <lineage>
        <taxon>Bacteria</taxon>
        <taxon>Bacillati</taxon>
        <taxon>Actinomycetota</taxon>
        <taxon>Actinomycetes</taxon>
        <taxon>Streptosporangiales</taxon>
        <taxon>Streptosporangiaceae</taxon>
        <taxon>Nonomuraea</taxon>
    </lineage>
</organism>
<gene>
    <name evidence="4" type="ORF">E1267_08415</name>
</gene>
<evidence type="ECO:0000256" key="1">
    <source>
        <dbReference type="SAM" id="Coils"/>
    </source>
</evidence>
<dbReference type="InterPro" id="IPR053137">
    <property type="entry name" value="NLR-like"/>
</dbReference>
<dbReference type="RefSeq" id="WP_132331486.1">
    <property type="nucleotide sequence ID" value="NZ_SMJZ01000020.1"/>
</dbReference>
<dbReference type="PANTHER" id="PTHR46082">
    <property type="entry name" value="ATP/GTP-BINDING PROTEIN-RELATED"/>
    <property type="match status" value="1"/>
</dbReference>
<dbReference type="SUPFAM" id="SSF48452">
    <property type="entry name" value="TPR-like"/>
    <property type="match status" value="1"/>
</dbReference>
<keyword evidence="3" id="KW-0812">Transmembrane</keyword>
<dbReference type="AlphaFoldDB" id="A0A4V2XL59"/>
<keyword evidence="3" id="KW-0472">Membrane</keyword>
<feature type="transmembrane region" description="Helical" evidence="3">
    <location>
        <begin position="7"/>
        <end position="28"/>
    </location>
</feature>
<dbReference type="Pfam" id="PF13424">
    <property type="entry name" value="TPR_12"/>
    <property type="match status" value="1"/>
</dbReference>
<dbReference type="PANTHER" id="PTHR46082:SF6">
    <property type="entry name" value="AAA+ ATPASE DOMAIN-CONTAINING PROTEIN-RELATED"/>
    <property type="match status" value="1"/>
</dbReference>
<name>A0A4V2XL59_9ACTN</name>